<evidence type="ECO:0000313" key="2">
    <source>
        <dbReference type="Proteomes" id="UP001501237"/>
    </source>
</evidence>
<dbReference type="InterPro" id="IPR004981">
    <property type="entry name" value="Trp_2_3_dOase"/>
</dbReference>
<accession>A0ABP6Q853</accession>
<protein>
    <submittedName>
        <fullName evidence="1">Tryptophan 2,3-dioxygenase</fullName>
    </submittedName>
</protein>
<dbReference type="Gene3D" id="1.20.58.480">
    <property type="match status" value="1"/>
</dbReference>
<reference evidence="2" key="1">
    <citation type="journal article" date="2019" name="Int. J. Syst. Evol. Microbiol.">
        <title>The Global Catalogue of Microorganisms (GCM) 10K type strain sequencing project: providing services to taxonomists for standard genome sequencing and annotation.</title>
        <authorList>
            <consortium name="The Broad Institute Genomics Platform"/>
            <consortium name="The Broad Institute Genome Sequencing Center for Infectious Disease"/>
            <person name="Wu L."/>
            <person name="Ma J."/>
        </authorList>
    </citation>
    <scope>NUCLEOTIDE SEQUENCE [LARGE SCALE GENOMIC DNA]</scope>
    <source>
        <strain evidence="2">JCM 9377</strain>
    </source>
</reference>
<dbReference type="PANTHER" id="PTHR10138:SF0">
    <property type="entry name" value="TRYPTOPHAN 2,3-DIOXYGENASE"/>
    <property type="match status" value="1"/>
</dbReference>
<name>A0ABP6Q853_9ACTN</name>
<organism evidence="1 2">
    <name type="scientific">Actinocorallia longicatena</name>
    <dbReference type="NCBI Taxonomy" id="111803"/>
    <lineage>
        <taxon>Bacteria</taxon>
        <taxon>Bacillati</taxon>
        <taxon>Actinomycetota</taxon>
        <taxon>Actinomycetes</taxon>
        <taxon>Streptosporangiales</taxon>
        <taxon>Thermomonosporaceae</taxon>
        <taxon>Actinocorallia</taxon>
    </lineage>
</organism>
<gene>
    <name evidence="1" type="ORF">GCM10010468_26030</name>
</gene>
<dbReference type="Proteomes" id="UP001501237">
    <property type="component" value="Unassembled WGS sequence"/>
</dbReference>
<comment type="caution">
    <text evidence="1">The sequence shown here is derived from an EMBL/GenBank/DDBJ whole genome shotgun (WGS) entry which is preliminary data.</text>
</comment>
<dbReference type="RefSeq" id="WP_344826870.1">
    <property type="nucleotide sequence ID" value="NZ_BAAAUV010000005.1"/>
</dbReference>
<dbReference type="InterPro" id="IPR037217">
    <property type="entry name" value="Trp/Indoleamine_2_3_dOase-like"/>
</dbReference>
<dbReference type="SUPFAM" id="SSF140959">
    <property type="entry name" value="Indolic compounds 2,3-dioxygenase-like"/>
    <property type="match status" value="1"/>
</dbReference>
<dbReference type="Pfam" id="PF03301">
    <property type="entry name" value="Trp_dioxygenase"/>
    <property type="match status" value="2"/>
</dbReference>
<dbReference type="PANTHER" id="PTHR10138">
    <property type="entry name" value="TRYPTOPHAN 2,3-DIOXYGENASE"/>
    <property type="match status" value="1"/>
</dbReference>
<sequence length="222" mass="24913">MKTTPYSEYARLDVLHDLQRPRTGESAELSFIVTTQVMELLFGLLAHEWEQARTVLAEDDLDGALDVLRRGLHVQDVLVSSWDLLATMTPVEYARFRDELGAASGMQSSVFHRLERLLGTAKGTEPSLYDEALALLARRGVEGEPLKAWRVVYESRPDLVRLAELLLDVADRSNRWRQRHYTAVRRAMGAKPGTGGSAGLAWLKAALDRDAFPELWAVRGEL</sequence>
<dbReference type="EMBL" id="BAAAUV010000005">
    <property type="protein sequence ID" value="GAA3208881.1"/>
    <property type="molecule type" value="Genomic_DNA"/>
</dbReference>
<evidence type="ECO:0000313" key="1">
    <source>
        <dbReference type="EMBL" id="GAA3208881.1"/>
    </source>
</evidence>
<keyword evidence="2" id="KW-1185">Reference proteome</keyword>
<proteinExistence type="predicted"/>